<reference evidence="6 7" key="1">
    <citation type="submission" date="2024-03" db="EMBL/GenBank/DDBJ databases">
        <title>Bacilli Hybrid Assemblies.</title>
        <authorList>
            <person name="Kovac J."/>
        </authorList>
    </citation>
    <scope>NUCLEOTIDE SEQUENCE [LARGE SCALE GENOMIC DNA]</scope>
    <source>
        <strain evidence="6 7">FSL R7-0666</strain>
    </source>
</reference>
<comment type="caution">
    <text evidence="6">The sequence shown here is derived from an EMBL/GenBank/DDBJ whole genome shotgun (WGS) entry which is preliminary data.</text>
</comment>
<keyword evidence="4" id="KW-0472">Membrane</keyword>
<keyword evidence="2" id="KW-0238">DNA-binding</keyword>
<dbReference type="InterPro" id="IPR018060">
    <property type="entry name" value="HTH_AraC"/>
</dbReference>
<keyword evidence="4" id="KW-0812">Transmembrane</keyword>
<dbReference type="Proteomes" id="UP001418796">
    <property type="component" value="Unassembled WGS sequence"/>
</dbReference>
<dbReference type="Gene3D" id="1.10.10.60">
    <property type="entry name" value="Homeodomain-like"/>
    <property type="match status" value="2"/>
</dbReference>
<dbReference type="InterPro" id="IPR009057">
    <property type="entry name" value="Homeodomain-like_sf"/>
</dbReference>
<feature type="domain" description="HTH araC/xylS-type" evidence="5">
    <location>
        <begin position="562"/>
        <end position="661"/>
    </location>
</feature>
<protein>
    <submittedName>
        <fullName evidence="6">Helix-turn-helix domain-containing protein</fullName>
    </submittedName>
</protein>
<dbReference type="PROSITE" id="PS00041">
    <property type="entry name" value="HTH_ARAC_FAMILY_1"/>
    <property type="match status" value="1"/>
</dbReference>
<keyword evidence="1" id="KW-0805">Transcription regulation</keyword>
<dbReference type="PRINTS" id="PR00032">
    <property type="entry name" value="HTHARAC"/>
</dbReference>
<evidence type="ECO:0000256" key="2">
    <source>
        <dbReference type="ARBA" id="ARBA00023125"/>
    </source>
</evidence>
<dbReference type="SUPFAM" id="SSF46689">
    <property type="entry name" value="Homeodomain-like"/>
    <property type="match status" value="1"/>
</dbReference>
<dbReference type="Pfam" id="PF12833">
    <property type="entry name" value="HTH_18"/>
    <property type="match status" value="1"/>
</dbReference>
<feature type="transmembrane region" description="Helical" evidence="4">
    <location>
        <begin position="208"/>
        <end position="227"/>
    </location>
</feature>
<gene>
    <name evidence="6" type="ORF">MKY91_10585</name>
</gene>
<dbReference type="RefSeq" id="WP_343130489.1">
    <property type="nucleotide sequence ID" value="NZ_JBCITK010000001.1"/>
</dbReference>
<evidence type="ECO:0000256" key="4">
    <source>
        <dbReference type="SAM" id="Phobius"/>
    </source>
</evidence>
<evidence type="ECO:0000313" key="7">
    <source>
        <dbReference type="Proteomes" id="UP001418796"/>
    </source>
</evidence>
<keyword evidence="7" id="KW-1185">Reference proteome</keyword>
<dbReference type="InterPro" id="IPR020449">
    <property type="entry name" value="Tscrpt_reg_AraC-type_HTH"/>
</dbReference>
<keyword evidence="3" id="KW-0804">Transcription</keyword>
<evidence type="ECO:0000259" key="5">
    <source>
        <dbReference type="PROSITE" id="PS01124"/>
    </source>
</evidence>
<dbReference type="PANTHER" id="PTHR43280">
    <property type="entry name" value="ARAC-FAMILY TRANSCRIPTIONAL REGULATOR"/>
    <property type="match status" value="1"/>
</dbReference>
<dbReference type="InterPro" id="IPR018062">
    <property type="entry name" value="HTH_AraC-typ_CS"/>
</dbReference>
<evidence type="ECO:0000313" key="6">
    <source>
        <dbReference type="EMBL" id="MEN0643591.1"/>
    </source>
</evidence>
<name>A0ABU9VI54_9BACI</name>
<organism evidence="6 7">
    <name type="scientific">Alkalicoccobacillus gibsonii</name>
    <dbReference type="NCBI Taxonomy" id="79881"/>
    <lineage>
        <taxon>Bacteria</taxon>
        <taxon>Bacillati</taxon>
        <taxon>Bacillota</taxon>
        <taxon>Bacilli</taxon>
        <taxon>Bacillales</taxon>
        <taxon>Bacillaceae</taxon>
        <taxon>Alkalicoccobacillus</taxon>
    </lineage>
</organism>
<dbReference type="SMART" id="SM00342">
    <property type="entry name" value="HTH_ARAC"/>
    <property type="match status" value="1"/>
</dbReference>
<dbReference type="PANTHER" id="PTHR43280:SF28">
    <property type="entry name" value="HTH-TYPE TRANSCRIPTIONAL ACTIVATOR RHAS"/>
    <property type="match status" value="1"/>
</dbReference>
<keyword evidence="4" id="KW-1133">Transmembrane helix</keyword>
<evidence type="ECO:0000256" key="3">
    <source>
        <dbReference type="ARBA" id="ARBA00023163"/>
    </source>
</evidence>
<sequence>MLLNKNEAAEQISSLTNVSKAITPFASTNDFIEDYYIRVSKSDLIITPGSVQFRPQHFYRASNYSEAYLQLIENGDLSRSSYISSPDGEHEFGLTFVQPIPIDHAYSPLGSVVVPIKQSNINKIVKAIPDDMNAWSYILDKQSNVISSTNIRTSDVIKWANLSNGEEVRYLEDGTLLITLRSEKNDWIYAAGIPKSTIAAQAKPIKDITFIVVTITLLVGFIMSLQFSRKNSLPITSIVQKLDDYVGREMKTKNEYDSIISHVSYLLESHSKMQHSLSKQTPVLKDLFIKQLLQGGFIQEGNHLDFSLKDQHQGRVVVVSSSSTTDLLLEKTSNRHYEQFDDQLKCQLGSLYTFFHKTHSQNKLIYLILVDKDKHLKSFYEIETFLKEMNTVISIPSIQFGIGNRFETLSNVTQSYREAILALHYAQDQSSVVTFYDEISQSPTLYFYPYDVELKLFKQIKEGHAELAFKTIETVFRKNQEEKKLSPTMFEHFMLAMKGTIIRAVDSQMDDEKGKKIYTELLLLDIHAKRTNEIKDLFLSVVEHYSQWKKKNQADENHLLIKEIKQYVETHFYKSNLTSHLIATELGMQEKNMTILFKLVTGEKLIEYIEKVRIQKAEELLSQNLLTIDEIAEQVGYNSAHSFRRVFKRIHSITPMQFRDNMRP</sequence>
<dbReference type="EMBL" id="JBCITK010000001">
    <property type="protein sequence ID" value="MEN0643591.1"/>
    <property type="molecule type" value="Genomic_DNA"/>
</dbReference>
<proteinExistence type="predicted"/>
<evidence type="ECO:0000256" key="1">
    <source>
        <dbReference type="ARBA" id="ARBA00023015"/>
    </source>
</evidence>
<dbReference type="PROSITE" id="PS01124">
    <property type="entry name" value="HTH_ARAC_FAMILY_2"/>
    <property type="match status" value="1"/>
</dbReference>
<accession>A0ABU9VI54</accession>